<dbReference type="InterPro" id="IPR042488">
    <property type="entry name" value="Rad4_BHD3_sf"/>
</dbReference>
<evidence type="ECO:0000259" key="7">
    <source>
        <dbReference type="SMART" id="SM01030"/>
    </source>
</evidence>
<dbReference type="GO" id="GO:0003684">
    <property type="term" value="F:damaged DNA binding"/>
    <property type="evidence" value="ECO:0007669"/>
    <property type="project" value="InterPro"/>
</dbReference>
<dbReference type="SMART" id="SM01031">
    <property type="entry name" value="BHD_2"/>
    <property type="match status" value="1"/>
</dbReference>
<evidence type="ECO:0000313" key="10">
    <source>
        <dbReference type="EnsemblMetazoa" id="XP_022663960"/>
    </source>
</evidence>
<dbReference type="Gene3D" id="3.30.70.2460">
    <property type="entry name" value="Rad4, beta-hairpin domain BHD3"/>
    <property type="match status" value="1"/>
</dbReference>
<feature type="region of interest" description="Disordered" evidence="6">
    <location>
        <begin position="1"/>
        <end position="246"/>
    </location>
</feature>
<dbReference type="Proteomes" id="UP000594260">
    <property type="component" value="Unplaced"/>
</dbReference>
<dbReference type="KEGG" id="vde:111251555"/>
<dbReference type="InterPro" id="IPR018327">
    <property type="entry name" value="BHD_2"/>
</dbReference>
<dbReference type="GO" id="GO:0006289">
    <property type="term" value="P:nucleotide-excision repair"/>
    <property type="evidence" value="ECO:0007669"/>
    <property type="project" value="InterPro"/>
</dbReference>
<feature type="region of interest" description="Disordered" evidence="6">
    <location>
        <begin position="328"/>
        <end position="349"/>
    </location>
</feature>
<keyword evidence="11" id="KW-1185">Reference proteome</keyword>
<evidence type="ECO:0000313" key="11">
    <source>
        <dbReference type="Proteomes" id="UP000594260"/>
    </source>
</evidence>
<dbReference type="InterPro" id="IPR038765">
    <property type="entry name" value="Papain-like_cys_pep_sf"/>
</dbReference>
<evidence type="ECO:0000256" key="3">
    <source>
        <dbReference type="ARBA" id="ARBA00022763"/>
    </source>
</evidence>
<keyword evidence="3" id="KW-0227">DNA damage</keyword>
<dbReference type="OMA" id="QANDHES"/>
<feature type="domain" description="Rad4 beta-hairpin" evidence="9">
    <location>
        <begin position="857"/>
        <end position="931"/>
    </location>
</feature>
<dbReference type="SMART" id="SM01032">
    <property type="entry name" value="BHD_3"/>
    <property type="match status" value="1"/>
</dbReference>
<evidence type="ECO:0008006" key="12">
    <source>
        <dbReference type="Google" id="ProtNLM"/>
    </source>
</evidence>
<dbReference type="GO" id="GO:0003697">
    <property type="term" value="F:single-stranded DNA binding"/>
    <property type="evidence" value="ECO:0007669"/>
    <property type="project" value="TreeGrafter"/>
</dbReference>
<feature type="compositionally biased region" description="Basic and acidic residues" evidence="6">
    <location>
        <begin position="122"/>
        <end position="137"/>
    </location>
</feature>
<dbReference type="PANTHER" id="PTHR12135">
    <property type="entry name" value="DNA REPAIR PROTEIN XP-C / RAD4"/>
    <property type="match status" value="1"/>
</dbReference>
<dbReference type="SMART" id="SM01030">
    <property type="entry name" value="BHD_1"/>
    <property type="match status" value="1"/>
</dbReference>
<dbReference type="Gene3D" id="2.20.20.110">
    <property type="entry name" value="Rad4, beta-hairpin domain BHD1"/>
    <property type="match status" value="1"/>
</dbReference>
<evidence type="ECO:0000256" key="5">
    <source>
        <dbReference type="ARBA" id="ARBA00023242"/>
    </source>
</evidence>
<accession>A0A7M7KC15</accession>
<protein>
    <recommendedName>
        <fullName evidence="12">Xeroderma pigmentosum group C-complementing protein</fullName>
    </recommendedName>
</protein>
<dbReference type="Pfam" id="PF03835">
    <property type="entry name" value="Rad4"/>
    <property type="match status" value="1"/>
</dbReference>
<dbReference type="FunFam" id="3.30.70.2460:FF:000001">
    <property type="entry name" value="DNA repair protein Rad4 family"/>
    <property type="match status" value="1"/>
</dbReference>
<dbReference type="Pfam" id="PF10405">
    <property type="entry name" value="BHD_3"/>
    <property type="match status" value="1"/>
</dbReference>
<evidence type="ECO:0000256" key="6">
    <source>
        <dbReference type="SAM" id="MobiDB-lite"/>
    </source>
</evidence>
<dbReference type="Pfam" id="PF10403">
    <property type="entry name" value="BHD_1"/>
    <property type="match status" value="1"/>
</dbReference>
<feature type="domain" description="Rad4 beta-hairpin" evidence="8">
    <location>
        <begin position="794"/>
        <end position="850"/>
    </location>
</feature>
<feature type="domain" description="Rad4 beta-hairpin" evidence="7">
    <location>
        <begin position="740"/>
        <end position="792"/>
    </location>
</feature>
<dbReference type="GO" id="GO:0005737">
    <property type="term" value="C:cytoplasm"/>
    <property type="evidence" value="ECO:0007669"/>
    <property type="project" value="TreeGrafter"/>
</dbReference>
<dbReference type="CTD" id="7508"/>
<feature type="compositionally biased region" description="Acidic residues" evidence="6">
    <location>
        <begin position="334"/>
        <end position="345"/>
    </location>
</feature>
<dbReference type="InterPro" id="IPR018325">
    <property type="entry name" value="Rad4/PNGase_transGLS-fold"/>
</dbReference>
<dbReference type="InParanoid" id="A0A7M7KC15"/>
<feature type="region of interest" description="Disordered" evidence="6">
    <location>
        <begin position="286"/>
        <end position="315"/>
    </location>
</feature>
<keyword evidence="4" id="KW-0234">DNA repair</keyword>
<dbReference type="Gene3D" id="3.90.260.10">
    <property type="entry name" value="Transglutaminase-like"/>
    <property type="match status" value="1"/>
</dbReference>
<feature type="compositionally biased region" description="Basic and acidic residues" evidence="6">
    <location>
        <begin position="60"/>
        <end position="71"/>
    </location>
</feature>
<dbReference type="GO" id="GO:0006298">
    <property type="term" value="P:mismatch repair"/>
    <property type="evidence" value="ECO:0007669"/>
    <property type="project" value="TreeGrafter"/>
</dbReference>
<evidence type="ECO:0000256" key="2">
    <source>
        <dbReference type="ARBA" id="ARBA00009525"/>
    </source>
</evidence>
<proteinExistence type="inferred from homology"/>
<feature type="compositionally biased region" description="Basic residues" evidence="6">
    <location>
        <begin position="386"/>
        <end position="405"/>
    </location>
</feature>
<dbReference type="AlphaFoldDB" id="A0A7M7KC15"/>
<dbReference type="FunCoup" id="A0A7M7KC15">
    <property type="interactions" value="1431"/>
</dbReference>
<dbReference type="SUPFAM" id="SSF54001">
    <property type="entry name" value="Cysteine proteinases"/>
    <property type="match status" value="1"/>
</dbReference>
<feature type="compositionally biased region" description="Basic and acidic residues" evidence="6">
    <location>
        <begin position="197"/>
        <end position="206"/>
    </location>
</feature>
<reference evidence="10" key="1">
    <citation type="submission" date="2021-01" db="UniProtKB">
        <authorList>
            <consortium name="EnsemblMetazoa"/>
        </authorList>
    </citation>
    <scope>IDENTIFICATION</scope>
</reference>
<dbReference type="Pfam" id="PF10404">
    <property type="entry name" value="BHD_2"/>
    <property type="match status" value="1"/>
</dbReference>
<name>A0A7M7KC15_VARDE</name>
<feature type="region of interest" description="Disordered" evidence="6">
    <location>
        <begin position="368"/>
        <end position="425"/>
    </location>
</feature>
<evidence type="ECO:0000256" key="4">
    <source>
        <dbReference type="ARBA" id="ARBA00023204"/>
    </source>
</evidence>
<organism evidence="10 11">
    <name type="scientific">Varroa destructor</name>
    <name type="common">Honeybee mite</name>
    <dbReference type="NCBI Taxonomy" id="109461"/>
    <lineage>
        <taxon>Eukaryota</taxon>
        <taxon>Metazoa</taxon>
        <taxon>Ecdysozoa</taxon>
        <taxon>Arthropoda</taxon>
        <taxon>Chelicerata</taxon>
        <taxon>Arachnida</taxon>
        <taxon>Acari</taxon>
        <taxon>Parasitiformes</taxon>
        <taxon>Mesostigmata</taxon>
        <taxon>Gamasina</taxon>
        <taxon>Dermanyssoidea</taxon>
        <taxon>Varroidae</taxon>
        <taxon>Varroa</taxon>
    </lineage>
</organism>
<evidence type="ECO:0000256" key="1">
    <source>
        <dbReference type="ARBA" id="ARBA00004123"/>
    </source>
</evidence>
<dbReference type="GO" id="GO:0071942">
    <property type="term" value="C:XPC complex"/>
    <property type="evidence" value="ECO:0007669"/>
    <property type="project" value="TreeGrafter"/>
</dbReference>
<dbReference type="InterPro" id="IPR036985">
    <property type="entry name" value="Transglutaminase-like_sf"/>
</dbReference>
<dbReference type="RefSeq" id="XP_022663960.1">
    <property type="nucleotide sequence ID" value="XM_022808225.1"/>
</dbReference>
<feature type="compositionally biased region" description="Basic and acidic residues" evidence="6">
    <location>
        <begin position="102"/>
        <end position="113"/>
    </location>
</feature>
<comment type="subcellular location">
    <subcellularLocation>
        <location evidence="1">Nucleus</location>
    </subcellularLocation>
</comment>
<dbReference type="InterPro" id="IPR018326">
    <property type="entry name" value="Rad4_beta-hairpin_dom1"/>
</dbReference>
<dbReference type="EnsemblMetazoa" id="XM_022808225">
    <property type="protein sequence ID" value="XP_022663960"/>
    <property type="gene ID" value="LOC111251555"/>
</dbReference>
<dbReference type="OrthoDB" id="300780at2759"/>
<feature type="compositionally biased region" description="Basic residues" evidence="6">
    <location>
        <begin position="219"/>
        <end position="245"/>
    </location>
</feature>
<comment type="similarity">
    <text evidence="2">Belongs to the XPC family.</text>
</comment>
<evidence type="ECO:0000259" key="8">
    <source>
        <dbReference type="SMART" id="SM01031"/>
    </source>
</evidence>
<dbReference type="PANTHER" id="PTHR12135:SF0">
    <property type="entry name" value="DNA REPAIR PROTEIN COMPLEMENTING XP-C CELLS"/>
    <property type="match status" value="1"/>
</dbReference>
<dbReference type="GO" id="GO:0000111">
    <property type="term" value="C:nucleotide-excision repair factor 2 complex"/>
    <property type="evidence" value="ECO:0007669"/>
    <property type="project" value="TreeGrafter"/>
</dbReference>
<dbReference type="InterPro" id="IPR018328">
    <property type="entry name" value="Rad4_beta-hairpin_dom3"/>
</dbReference>
<dbReference type="InterPro" id="IPR004583">
    <property type="entry name" value="DNA_repair_Rad4"/>
</dbReference>
<keyword evidence="5" id="KW-0539">Nucleus</keyword>
<evidence type="ECO:0000259" key="9">
    <source>
        <dbReference type="SMART" id="SM01032"/>
    </source>
</evidence>
<sequence>MAATTAGPKKGENSLLASSRTSKPRATAAKIGGRGKKRNEVKSDGEVVITPEINGRNAKRREGSPKTESPPKKARHQSKWVAPEKEEKSVQSGEKPTNRVPRTRDTTEGELPIRNKNANKKLSQEEPGKPGSADKSKTTKKKNTAALYAPSELPTTSKKRQLRQRKESQEYTSDGSLPDDFDEDYAFREKKRLKHSHEKELGRLKSEAFGSSAEADPKIKKKQGSKQSKKSSQLKKVFTKPRRPNQYKEIALVSNVTKNASPGPFGVASLEHEQRLLHLARQMDGSEDDLYESAHGQKIPQMSDPSKICTEDTKSEEAHRALIMRMLKEHEEVAEMSDTSDDDDEHTNAGVKLNKVFSKSDKAKLLSSVAGNSKEKNGLGSEPSGKLKHRKPPDKKSATKKKKQQPRTQANDHESSSCDEEDEGDWEVVDNASARDPNYQRPDNVTVILKNDDFIPDAKRLDMEQRMMRLINRRRKVVQNLGHNTHLLCLLAYQRYINSIIQDDTLRALALSRMPADLVLQSPLPASGADSHFVKSLLLFCSRAFELTEPTGDGESFSIKSLKEKLRVLIMNRMTSCNVVYLLGIVLIMRSMGVPTRLCFSHRPMTHKPALLRRKNGEIAEFTSKTDLLGEPLGVLDYFAEVYVGDRRCWRPMDTEEHRIIEDPQEMGAHLDQPVLYVVSIDAKNAMMDLTPKYHNNWLSKGAKLRPKSAFLEKTLAYYAPADDTEDHIEEQKEVANLQEKRGLPKFISEYKNHPKYVLARHLLKFEAIYPRDAEILGYVNKEPVYRRECVKLLRSKDTWHRHGRQVKEGEIAYNVVKARPKWDRRNEVMIKDLPLEVFGEWQTEPYTPPVAKDGKVPRNAFGNVELFHDDMLPVGTVHLKLPGLNRIADELGIDCVPAVVGFEGVARGCHPVIEGFVVCVEHQEILEAAWYERQTEDRRKRRERIRKRALKNWRKIIQKVIWDSRLKKKYSGNL</sequence>
<dbReference type="GeneID" id="111251555"/>